<accession>A0A2K3N9I6</accession>
<organism evidence="2 3">
    <name type="scientific">Trifolium pratense</name>
    <name type="common">Red clover</name>
    <dbReference type="NCBI Taxonomy" id="57577"/>
    <lineage>
        <taxon>Eukaryota</taxon>
        <taxon>Viridiplantae</taxon>
        <taxon>Streptophyta</taxon>
        <taxon>Embryophyta</taxon>
        <taxon>Tracheophyta</taxon>
        <taxon>Spermatophyta</taxon>
        <taxon>Magnoliopsida</taxon>
        <taxon>eudicotyledons</taxon>
        <taxon>Gunneridae</taxon>
        <taxon>Pentapetalae</taxon>
        <taxon>rosids</taxon>
        <taxon>fabids</taxon>
        <taxon>Fabales</taxon>
        <taxon>Fabaceae</taxon>
        <taxon>Papilionoideae</taxon>
        <taxon>50 kb inversion clade</taxon>
        <taxon>NPAAA clade</taxon>
        <taxon>Hologalegina</taxon>
        <taxon>IRL clade</taxon>
        <taxon>Trifolieae</taxon>
        <taxon>Trifolium</taxon>
    </lineage>
</organism>
<evidence type="ECO:0000313" key="2">
    <source>
        <dbReference type="EMBL" id="PNX99705.1"/>
    </source>
</evidence>
<dbReference type="AlphaFoldDB" id="A0A2K3N9I6"/>
<gene>
    <name evidence="1" type="ORF">L195_g021605</name>
    <name evidence="2" type="ORF">L195_g022974</name>
</gene>
<reference evidence="2 3" key="2">
    <citation type="journal article" date="2017" name="Front. Plant Sci.">
        <title>Gene Classification and Mining of Molecular Markers Useful in Red Clover (Trifolium pratense) Breeding.</title>
        <authorList>
            <person name="Istvanek J."/>
            <person name="Dluhosova J."/>
            <person name="Dluhos P."/>
            <person name="Patkova L."/>
            <person name="Nedelnik J."/>
            <person name="Repkova J."/>
        </authorList>
    </citation>
    <scope>NUCLEOTIDE SEQUENCE [LARGE SCALE GENOMIC DNA]</scope>
    <source>
        <strain evidence="3">cv. Tatra</strain>
        <tissue evidence="2">Young leaves</tissue>
    </source>
</reference>
<dbReference type="EMBL" id="ASHM01018055">
    <property type="protein sequence ID" value="PNX99705.1"/>
    <property type="molecule type" value="Genomic_DNA"/>
</dbReference>
<dbReference type="EMBL" id="ASHM01016553">
    <property type="protein sequence ID" value="PNX98362.1"/>
    <property type="molecule type" value="Genomic_DNA"/>
</dbReference>
<proteinExistence type="predicted"/>
<reference evidence="2 3" key="1">
    <citation type="journal article" date="2014" name="Am. J. Bot.">
        <title>Genome assembly and annotation for red clover (Trifolium pratense; Fabaceae).</title>
        <authorList>
            <person name="Istvanek J."/>
            <person name="Jaros M."/>
            <person name="Krenek A."/>
            <person name="Repkova J."/>
        </authorList>
    </citation>
    <scope>NUCLEOTIDE SEQUENCE [LARGE SCALE GENOMIC DNA]</scope>
    <source>
        <strain evidence="3">cv. Tatra</strain>
        <tissue evidence="2">Young leaves</tissue>
    </source>
</reference>
<protein>
    <submittedName>
        <fullName evidence="2">Uncharacterized protein</fullName>
    </submittedName>
</protein>
<sequence>MDSRRQAFLRKYGEEHFTVAVKVLGSSGVAHTMKRPCIKSFPKGTWCGRDGMRAQHLLDALCGEGSAVARDLTPVVNMWLGGRCSNILSEFVASAPLTPLLKPNGGICPIAVGTIWRRLS</sequence>
<name>A0A2K3N9I6_TRIPR</name>
<comment type="caution">
    <text evidence="2">The sequence shown here is derived from an EMBL/GenBank/DDBJ whole genome shotgun (WGS) entry which is preliminary data.</text>
</comment>
<evidence type="ECO:0000313" key="1">
    <source>
        <dbReference type="EMBL" id="PNX98362.1"/>
    </source>
</evidence>
<evidence type="ECO:0000313" key="3">
    <source>
        <dbReference type="Proteomes" id="UP000236291"/>
    </source>
</evidence>
<dbReference type="Proteomes" id="UP000236291">
    <property type="component" value="Unassembled WGS sequence"/>
</dbReference>